<evidence type="ECO:0000256" key="3">
    <source>
        <dbReference type="ARBA" id="ARBA00023002"/>
    </source>
</evidence>
<evidence type="ECO:0000256" key="6">
    <source>
        <dbReference type="ARBA" id="ARBA00035023"/>
    </source>
</evidence>
<evidence type="ECO:0000313" key="8">
    <source>
        <dbReference type="EMBL" id="SDW82243.1"/>
    </source>
</evidence>
<proteinExistence type="inferred from homology"/>
<evidence type="ECO:0000256" key="5">
    <source>
        <dbReference type="ARBA" id="ARBA00035013"/>
    </source>
</evidence>
<comment type="similarity">
    <text evidence="5">Belongs to the 2-oxoadipate dioxygenase/decarboxylase family.</text>
</comment>
<keyword evidence="3" id="KW-0560">Oxidoreductase</keyword>
<dbReference type="PANTHER" id="PTHR31136:SF5">
    <property type="entry name" value="2-OXOADIPATE DIOXYGENASE_DECARBOXYLASE, CHLOROPLASTIC"/>
    <property type="match status" value="1"/>
</dbReference>
<dbReference type="RefSeq" id="WP_091812470.1">
    <property type="nucleotide sequence ID" value="NZ_FNNE01000004.1"/>
</dbReference>
<dbReference type="STRING" id="488533.SAMN04487960_104228"/>
<accession>A0A1H2WNK6</accession>
<evidence type="ECO:0000313" key="9">
    <source>
        <dbReference type="Proteomes" id="UP000199675"/>
    </source>
</evidence>
<gene>
    <name evidence="8" type="ORF">SAMN04487960_104228</name>
</gene>
<dbReference type="PANTHER" id="PTHR31136">
    <property type="entry name" value="DUF1338 DOMAIN-CONTAINING PROTEIN"/>
    <property type="match status" value="1"/>
</dbReference>
<comment type="cofactor">
    <cofactor evidence="1">
        <name>Fe(2+)</name>
        <dbReference type="ChEBI" id="CHEBI:29033"/>
    </cofactor>
</comment>
<evidence type="ECO:0000256" key="7">
    <source>
        <dbReference type="ARBA" id="ARBA00035045"/>
    </source>
</evidence>
<keyword evidence="2" id="KW-0223">Dioxygenase</keyword>
<reference evidence="8 9" key="1">
    <citation type="submission" date="2016-10" db="EMBL/GenBank/DDBJ databases">
        <authorList>
            <person name="de Groot N.N."/>
        </authorList>
    </citation>
    <scope>NUCLEOTIDE SEQUENCE [LARGE SCALE GENOMIC DNA]</scope>
    <source>
        <strain evidence="8 9">CGMCC 1.7059</strain>
    </source>
</reference>
<dbReference type="EMBL" id="FNNE01000004">
    <property type="protein sequence ID" value="SDW82243.1"/>
    <property type="molecule type" value="Genomic_DNA"/>
</dbReference>
<dbReference type="GO" id="GO:0051213">
    <property type="term" value="F:dioxygenase activity"/>
    <property type="evidence" value="ECO:0007669"/>
    <property type="project" value="UniProtKB-KW"/>
</dbReference>
<dbReference type="EC" id="1.13.11.93" evidence="6"/>
<dbReference type="OrthoDB" id="506370at2"/>
<keyword evidence="4" id="KW-0408">Iron</keyword>
<protein>
    <recommendedName>
        <fullName evidence="6">2-oxoadipate dioxygenase/decarboxylase</fullName>
        <ecNumber evidence="6">1.13.11.93</ecNumber>
    </recommendedName>
    <alternativeName>
        <fullName evidence="7">2-hydroxyglutarate synthase</fullName>
    </alternativeName>
</protein>
<dbReference type="AlphaFoldDB" id="A0A1H2WNK6"/>
<dbReference type="InterPro" id="IPR009770">
    <property type="entry name" value="HGLS"/>
</dbReference>
<dbReference type="Proteomes" id="UP000199675">
    <property type="component" value="Unassembled WGS sequence"/>
</dbReference>
<dbReference type="Gene3D" id="3.10.180.50">
    <property type="match status" value="1"/>
</dbReference>
<dbReference type="CDD" id="cd16350">
    <property type="entry name" value="VOC_like"/>
    <property type="match status" value="1"/>
</dbReference>
<dbReference type="Pfam" id="PF07063">
    <property type="entry name" value="HGLS"/>
    <property type="match status" value="1"/>
</dbReference>
<sequence>MHSDRHPDIHPDTHSDRQALFQHLWDNYRAVTPSADRIHQILGARQDGDIVNDHIALRTFNLDKVGLGRLAAHFLALGYHEGGEYHFEAKKLYARHYEHPDPTAPKVFISELLVDQCSPQLQTIVRGLVDQVPAEAVSASDFLYSGTHWQVDYATYQQLLKESEYAAWVAAWGYRANHFTVNINRLTGFDSVAAINAVLKAEGFAVNSAGGDIKGSPEDLLEQSSTMADRAEVVFSDRTAVIPSCFYEFAKRYPTANGELYGGFVAASADKIFESTDSKGSASTAAGM</sequence>
<evidence type="ECO:0000256" key="1">
    <source>
        <dbReference type="ARBA" id="ARBA00001954"/>
    </source>
</evidence>
<name>A0A1H2WNK6_9GAMM</name>
<organism evidence="8 9">
    <name type="scientific">Marinobacter mobilis</name>
    <dbReference type="NCBI Taxonomy" id="488533"/>
    <lineage>
        <taxon>Bacteria</taxon>
        <taxon>Pseudomonadati</taxon>
        <taxon>Pseudomonadota</taxon>
        <taxon>Gammaproteobacteria</taxon>
        <taxon>Pseudomonadales</taxon>
        <taxon>Marinobacteraceae</taxon>
        <taxon>Marinobacter</taxon>
    </lineage>
</organism>
<evidence type="ECO:0000256" key="2">
    <source>
        <dbReference type="ARBA" id="ARBA00022964"/>
    </source>
</evidence>
<keyword evidence="9" id="KW-1185">Reference proteome</keyword>
<dbReference type="SMART" id="SM01150">
    <property type="entry name" value="DUF1338"/>
    <property type="match status" value="1"/>
</dbReference>
<evidence type="ECO:0000256" key="4">
    <source>
        <dbReference type="ARBA" id="ARBA00023004"/>
    </source>
</evidence>